<evidence type="ECO:0000313" key="3">
    <source>
        <dbReference type="Proteomes" id="UP000030993"/>
    </source>
</evidence>
<feature type="domain" description="GP-PDE" evidence="1">
    <location>
        <begin position="4"/>
        <end position="243"/>
    </location>
</feature>
<reference evidence="2 3" key="1">
    <citation type="journal article" date="2013" name="PLoS ONE">
        <title>Identification and characterization of three novel lipases belonging to families II and V from Anaerovibrio lipolyticus 5ST.</title>
        <authorList>
            <person name="Prive F."/>
            <person name="Kaderbhai N.N."/>
            <person name="Girdwood S."/>
            <person name="Worgan H.J."/>
            <person name="Pinloche E."/>
            <person name="Scollan N.D."/>
            <person name="Huws S.A."/>
            <person name="Newbold C.J."/>
        </authorList>
    </citation>
    <scope>NUCLEOTIDE SEQUENCE [LARGE SCALE GENOMIC DNA]</scope>
    <source>
        <strain evidence="2 3">5S</strain>
    </source>
</reference>
<dbReference type="Gene3D" id="3.20.20.190">
    <property type="entry name" value="Phosphatidylinositol (PI) phosphodiesterase"/>
    <property type="match status" value="1"/>
</dbReference>
<dbReference type="SUPFAM" id="SSF51695">
    <property type="entry name" value="PLC-like phosphodiesterases"/>
    <property type="match status" value="1"/>
</dbReference>
<dbReference type="Proteomes" id="UP000030993">
    <property type="component" value="Unassembled WGS sequence"/>
</dbReference>
<comment type="caution">
    <text evidence="2">The sequence shown here is derived from an EMBL/GenBank/DDBJ whole genome shotgun (WGS) entry which is preliminary data.</text>
</comment>
<dbReference type="GO" id="GO:0006629">
    <property type="term" value="P:lipid metabolic process"/>
    <property type="evidence" value="ECO:0007669"/>
    <property type="project" value="InterPro"/>
</dbReference>
<dbReference type="PANTHER" id="PTHR46211">
    <property type="entry name" value="GLYCEROPHOSPHORYL DIESTER PHOSPHODIESTERASE"/>
    <property type="match status" value="1"/>
</dbReference>
<dbReference type="AlphaFoldDB" id="A0A0B2JTI8"/>
<accession>A0A0B2JTI8</accession>
<dbReference type="Pfam" id="PF03009">
    <property type="entry name" value="GDPD"/>
    <property type="match status" value="1"/>
</dbReference>
<organism evidence="2 3">
    <name type="scientific">Anaerovibrio lipolyticus</name>
    <dbReference type="NCBI Taxonomy" id="82374"/>
    <lineage>
        <taxon>Bacteria</taxon>
        <taxon>Bacillati</taxon>
        <taxon>Bacillota</taxon>
        <taxon>Negativicutes</taxon>
        <taxon>Selenomonadales</taxon>
        <taxon>Selenomonadaceae</taxon>
        <taxon>Anaerovibrio</taxon>
    </lineage>
</organism>
<dbReference type="RefSeq" id="WP_039209639.1">
    <property type="nucleotide sequence ID" value="NZ_JSCE01000180.1"/>
</dbReference>
<proteinExistence type="predicted"/>
<dbReference type="InterPro" id="IPR030395">
    <property type="entry name" value="GP_PDE_dom"/>
</dbReference>
<keyword evidence="3" id="KW-1185">Reference proteome</keyword>
<sequence>MAKTKIFAHRGASGWDTKYAPENTMPAFEKAIEMGADGIELDVQLTKDGEIVICHDEKIDRTSNGTGWLKDYTLAELQEISFSKPHPEYGDIKIPTLREFMEFMAPTGKELNIELKTGIIFYDGLEERTAAMVREFGMEDRVIYSSFNHHSLKLLKMSVPDARIGLLMGENFVNVPEYPVMMKAEAVHPYYKHIDKDYIERCHANGIKVNTWTVDPLVDLKRFCEYGVDIIITDCPDNGRKIRDGEMV</sequence>
<name>A0A0B2JTI8_9FIRM</name>
<dbReference type="CDD" id="cd08563">
    <property type="entry name" value="GDPD_TtGDE_like"/>
    <property type="match status" value="1"/>
</dbReference>
<dbReference type="PROSITE" id="PS51704">
    <property type="entry name" value="GP_PDE"/>
    <property type="match status" value="1"/>
</dbReference>
<dbReference type="GO" id="GO:0008081">
    <property type="term" value="F:phosphoric diester hydrolase activity"/>
    <property type="evidence" value="ECO:0007669"/>
    <property type="project" value="InterPro"/>
</dbReference>
<protein>
    <submittedName>
        <fullName evidence="2">Glycerophosphodiester phosphodiesterase</fullName>
    </submittedName>
</protein>
<dbReference type="InterPro" id="IPR017946">
    <property type="entry name" value="PLC-like_Pdiesterase_TIM-brl"/>
</dbReference>
<evidence type="ECO:0000259" key="1">
    <source>
        <dbReference type="PROSITE" id="PS51704"/>
    </source>
</evidence>
<evidence type="ECO:0000313" key="2">
    <source>
        <dbReference type="EMBL" id="KHM51650.1"/>
    </source>
</evidence>
<dbReference type="STRING" id="82374.NZ47_09260"/>
<dbReference type="PANTHER" id="PTHR46211:SF1">
    <property type="entry name" value="GLYCEROPHOSPHODIESTER PHOSPHODIESTERASE, CYTOPLASMIC"/>
    <property type="match status" value="1"/>
</dbReference>
<dbReference type="EMBL" id="JSCE01000180">
    <property type="protein sequence ID" value="KHM51650.1"/>
    <property type="molecule type" value="Genomic_DNA"/>
</dbReference>
<gene>
    <name evidence="2" type="ORF">NZ47_09260</name>
</gene>